<evidence type="ECO:0000313" key="10">
    <source>
        <dbReference type="Proteomes" id="UP000266568"/>
    </source>
</evidence>
<comment type="catalytic activity">
    <reaction evidence="1">
        <text>a 4-O-methyl-thymidine in DNA + L-cysteinyl-[protein] = a thymidine in DNA + S-methyl-L-cysteinyl-[protein]</text>
        <dbReference type="Rhea" id="RHEA:53428"/>
        <dbReference type="Rhea" id="RHEA-COMP:10131"/>
        <dbReference type="Rhea" id="RHEA-COMP:10132"/>
        <dbReference type="Rhea" id="RHEA-COMP:13555"/>
        <dbReference type="Rhea" id="RHEA-COMP:13556"/>
        <dbReference type="ChEBI" id="CHEBI:29950"/>
        <dbReference type="ChEBI" id="CHEBI:82612"/>
        <dbReference type="ChEBI" id="CHEBI:137386"/>
        <dbReference type="ChEBI" id="CHEBI:137387"/>
        <dbReference type="EC" id="2.1.1.63"/>
    </reaction>
</comment>
<dbReference type="PANTHER" id="PTHR10815:SF13">
    <property type="entry name" value="METHYLATED-DNA--PROTEIN-CYSTEINE METHYLTRANSFERASE"/>
    <property type="match status" value="1"/>
</dbReference>
<proteinExistence type="predicted"/>
<dbReference type="SUPFAM" id="SSF46767">
    <property type="entry name" value="Methylated DNA-protein cysteine methyltransferase, C-terminal domain"/>
    <property type="match status" value="1"/>
</dbReference>
<keyword evidence="3 9" id="KW-0808">Transferase</keyword>
<dbReference type="InterPro" id="IPR036388">
    <property type="entry name" value="WH-like_DNA-bd_sf"/>
</dbReference>
<dbReference type="RefSeq" id="WP_119036059.1">
    <property type="nucleotide sequence ID" value="NZ_QXDC01000003.1"/>
</dbReference>
<dbReference type="Proteomes" id="UP000266568">
    <property type="component" value="Unassembled WGS sequence"/>
</dbReference>
<name>A0A397P5B1_9SPHN</name>
<keyword evidence="10" id="KW-1185">Reference proteome</keyword>
<feature type="domain" description="Methylguanine DNA methyltransferase ribonuclease-like" evidence="8">
    <location>
        <begin position="7"/>
        <end position="68"/>
    </location>
</feature>
<protein>
    <submittedName>
        <fullName evidence="9">Methylated-DNA-[protein]-cysteine S-methyltransferase</fullName>
    </submittedName>
</protein>
<dbReference type="PANTHER" id="PTHR10815">
    <property type="entry name" value="METHYLATED-DNA--PROTEIN-CYSTEINE METHYLTRANSFERASE"/>
    <property type="match status" value="1"/>
</dbReference>
<dbReference type="InterPro" id="IPR008332">
    <property type="entry name" value="MethylG_MeTrfase_N"/>
</dbReference>
<dbReference type="PROSITE" id="PS00374">
    <property type="entry name" value="MGMT"/>
    <property type="match status" value="1"/>
</dbReference>
<accession>A0A397P5B1</accession>
<evidence type="ECO:0000256" key="3">
    <source>
        <dbReference type="ARBA" id="ARBA00022679"/>
    </source>
</evidence>
<keyword evidence="5" id="KW-0234">DNA repair</keyword>
<dbReference type="EMBL" id="QXDC01000003">
    <property type="protein sequence ID" value="RIA44402.1"/>
    <property type="molecule type" value="Genomic_DNA"/>
</dbReference>
<dbReference type="Gene3D" id="3.30.160.70">
    <property type="entry name" value="Methylated DNA-protein cysteine methyltransferase domain"/>
    <property type="match status" value="1"/>
</dbReference>
<comment type="catalytic activity">
    <reaction evidence="6">
        <text>a 6-O-methyl-2'-deoxyguanosine in DNA + L-cysteinyl-[protein] = S-methyl-L-cysteinyl-[protein] + a 2'-deoxyguanosine in DNA</text>
        <dbReference type="Rhea" id="RHEA:24000"/>
        <dbReference type="Rhea" id="RHEA-COMP:10131"/>
        <dbReference type="Rhea" id="RHEA-COMP:10132"/>
        <dbReference type="Rhea" id="RHEA-COMP:11367"/>
        <dbReference type="Rhea" id="RHEA-COMP:11368"/>
        <dbReference type="ChEBI" id="CHEBI:29950"/>
        <dbReference type="ChEBI" id="CHEBI:82612"/>
        <dbReference type="ChEBI" id="CHEBI:85445"/>
        <dbReference type="ChEBI" id="CHEBI:85448"/>
        <dbReference type="EC" id="2.1.1.63"/>
    </reaction>
</comment>
<evidence type="ECO:0000259" key="7">
    <source>
        <dbReference type="Pfam" id="PF01035"/>
    </source>
</evidence>
<evidence type="ECO:0000256" key="2">
    <source>
        <dbReference type="ARBA" id="ARBA00022603"/>
    </source>
</evidence>
<feature type="domain" description="Methylated-DNA-[protein]-cysteine S-methyltransferase DNA binding" evidence="7">
    <location>
        <begin position="77"/>
        <end position="151"/>
    </location>
</feature>
<dbReference type="NCBIfam" id="TIGR00589">
    <property type="entry name" value="ogt"/>
    <property type="match status" value="1"/>
</dbReference>
<evidence type="ECO:0000256" key="6">
    <source>
        <dbReference type="ARBA" id="ARBA00049348"/>
    </source>
</evidence>
<organism evidence="9 10">
    <name type="scientific">Hephaestia caeni</name>
    <dbReference type="NCBI Taxonomy" id="645617"/>
    <lineage>
        <taxon>Bacteria</taxon>
        <taxon>Pseudomonadati</taxon>
        <taxon>Pseudomonadota</taxon>
        <taxon>Alphaproteobacteria</taxon>
        <taxon>Sphingomonadales</taxon>
        <taxon>Sphingomonadaceae</taxon>
        <taxon>Hephaestia</taxon>
    </lineage>
</organism>
<dbReference type="InterPro" id="IPR014048">
    <property type="entry name" value="MethylDNA_cys_MeTrfase_DNA-bd"/>
</dbReference>
<reference evidence="9 10" key="1">
    <citation type="submission" date="2018-08" db="EMBL/GenBank/DDBJ databases">
        <title>Genomic Encyclopedia of Type Strains, Phase IV (KMG-IV): sequencing the most valuable type-strain genomes for metagenomic binning, comparative biology and taxonomic classification.</title>
        <authorList>
            <person name="Goeker M."/>
        </authorList>
    </citation>
    <scope>NUCLEOTIDE SEQUENCE [LARGE SCALE GENOMIC DNA]</scope>
    <source>
        <strain evidence="9 10">DSM 25527</strain>
    </source>
</reference>
<dbReference type="InterPro" id="IPR001497">
    <property type="entry name" value="MethylDNA_cys_MeTrfase_AS"/>
</dbReference>
<evidence type="ECO:0000256" key="1">
    <source>
        <dbReference type="ARBA" id="ARBA00001286"/>
    </source>
</evidence>
<dbReference type="Gene3D" id="1.10.10.10">
    <property type="entry name" value="Winged helix-like DNA-binding domain superfamily/Winged helix DNA-binding domain"/>
    <property type="match status" value="1"/>
</dbReference>
<dbReference type="Pfam" id="PF02870">
    <property type="entry name" value="Methyltransf_1N"/>
    <property type="match status" value="1"/>
</dbReference>
<dbReference type="InterPro" id="IPR036631">
    <property type="entry name" value="MGMT_N_sf"/>
</dbReference>
<evidence type="ECO:0000256" key="4">
    <source>
        <dbReference type="ARBA" id="ARBA00022763"/>
    </source>
</evidence>
<dbReference type="OrthoDB" id="9802228at2"/>
<dbReference type="InterPro" id="IPR036217">
    <property type="entry name" value="MethylDNA_cys_MeTrfase_DNAb"/>
</dbReference>
<dbReference type="GO" id="GO:0032259">
    <property type="term" value="P:methylation"/>
    <property type="evidence" value="ECO:0007669"/>
    <property type="project" value="UniProtKB-KW"/>
</dbReference>
<dbReference type="AlphaFoldDB" id="A0A397P5B1"/>
<evidence type="ECO:0000256" key="5">
    <source>
        <dbReference type="ARBA" id="ARBA00023204"/>
    </source>
</evidence>
<dbReference type="GO" id="GO:0006281">
    <property type="term" value="P:DNA repair"/>
    <property type="evidence" value="ECO:0007669"/>
    <property type="project" value="UniProtKB-KW"/>
</dbReference>
<evidence type="ECO:0000259" key="8">
    <source>
        <dbReference type="Pfam" id="PF02870"/>
    </source>
</evidence>
<gene>
    <name evidence="9" type="ORF">DFR49_2646</name>
</gene>
<dbReference type="GO" id="GO:0003908">
    <property type="term" value="F:methylated-DNA-[protein]-cysteine S-methyltransferase activity"/>
    <property type="evidence" value="ECO:0007669"/>
    <property type="project" value="UniProtKB-EC"/>
</dbReference>
<evidence type="ECO:0000313" key="9">
    <source>
        <dbReference type="EMBL" id="RIA44402.1"/>
    </source>
</evidence>
<dbReference type="Pfam" id="PF01035">
    <property type="entry name" value="DNA_binding_1"/>
    <property type="match status" value="1"/>
</dbReference>
<keyword evidence="2 9" id="KW-0489">Methyltransferase</keyword>
<dbReference type="CDD" id="cd06445">
    <property type="entry name" value="ATase"/>
    <property type="match status" value="1"/>
</dbReference>
<comment type="caution">
    <text evidence="9">The sequence shown here is derived from an EMBL/GenBank/DDBJ whole genome shotgun (WGS) entry which is preliminary data.</text>
</comment>
<dbReference type="SUPFAM" id="SSF53155">
    <property type="entry name" value="Methylated DNA-protein cysteine methyltransferase domain"/>
    <property type="match status" value="1"/>
</dbReference>
<keyword evidence="4" id="KW-0227">DNA damage</keyword>
<sequence>MYAQDEAVIATPIGAVRITGDDRAITRIAIDSAGAPSSGHAQAVRAAAEQLAAWFAGALTAFDLPLAPAATPRGQALRDAMVAIPYSDAMSYGALARVAASSPRAIGQACARNPFPIVVPCHRVLAAGGALGAYSAGDGPATKQWLLDHERRIRGAQG</sequence>